<keyword evidence="7 8" id="KW-0456">Lyase</keyword>
<comment type="function">
    <text evidence="8">Catalyzes a trans-dehydration via an enolate intermediate.</text>
</comment>
<dbReference type="SUPFAM" id="SSF52304">
    <property type="entry name" value="Type II 3-dehydroquinate dehydratase"/>
    <property type="match status" value="1"/>
</dbReference>
<feature type="binding site" evidence="8">
    <location>
        <position position="110"/>
    </location>
    <ligand>
        <name>substrate</name>
    </ligand>
</feature>
<evidence type="ECO:0000313" key="9">
    <source>
        <dbReference type="EMBL" id="UZJ26133.1"/>
    </source>
</evidence>
<dbReference type="NCBIfam" id="NF003805">
    <property type="entry name" value="PRK05395.1-2"/>
    <property type="match status" value="1"/>
</dbReference>
<dbReference type="PROSITE" id="PS01029">
    <property type="entry name" value="DEHYDROQUINASE_II"/>
    <property type="match status" value="1"/>
</dbReference>
<dbReference type="NCBIfam" id="NF003807">
    <property type="entry name" value="PRK05395.1-4"/>
    <property type="match status" value="1"/>
</dbReference>
<evidence type="ECO:0000256" key="7">
    <source>
        <dbReference type="ARBA" id="ARBA00023239"/>
    </source>
</evidence>
<dbReference type="EC" id="4.2.1.10" evidence="5 8"/>
<keyword evidence="6 8" id="KW-0057">Aromatic amino acid biosynthesis</keyword>
<evidence type="ECO:0000256" key="3">
    <source>
        <dbReference type="ARBA" id="ARBA00011037"/>
    </source>
</evidence>
<comment type="catalytic activity">
    <reaction evidence="1 8">
        <text>3-dehydroquinate = 3-dehydroshikimate + H2O</text>
        <dbReference type="Rhea" id="RHEA:21096"/>
        <dbReference type="ChEBI" id="CHEBI:15377"/>
        <dbReference type="ChEBI" id="CHEBI:16630"/>
        <dbReference type="ChEBI" id="CHEBI:32364"/>
        <dbReference type="EC" id="4.2.1.10"/>
    </reaction>
</comment>
<dbReference type="Gene3D" id="3.40.50.9100">
    <property type="entry name" value="Dehydroquinase, class II"/>
    <property type="match status" value="1"/>
</dbReference>
<feature type="site" description="Transition state stabilizer" evidence="8">
    <location>
        <position position="17"/>
    </location>
</feature>
<dbReference type="GO" id="GO:0003855">
    <property type="term" value="F:3-dehydroquinate dehydratase activity"/>
    <property type="evidence" value="ECO:0007669"/>
    <property type="project" value="UniProtKB-EC"/>
</dbReference>
<evidence type="ECO:0000256" key="5">
    <source>
        <dbReference type="ARBA" id="ARBA00012060"/>
    </source>
</evidence>
<dbReference type="InterPro" id="IPR036441">
    <property type="entry name" value="DHquinase_II_sf"/>
</dbReference>
<feature type="binding site" evidence="8">
    <location>
        <position position="73"/>
    </location>
    <ligand>
        <name>substrate</name>
    </ligand>
</feature>
<evidence type="ECO:0000256" key="1">
    <source>
        <dbReference type="ARBA" id="ARBA00001864"/>
    </source>
</evidence>
<feature type="binding site" evidence="8">
    <location>
        <position position="86"/>
    </location>
    <ligand>
        <name>substrate</name>
    </ligand>
</feature>
<comment type="pathway">
    <text evidence="2 8">Metabolic intermediate biosynthesis; chorismate biosynthesis; chorismate from D-erythrose 4-phosphate and phosphoenolpyruvate: step 3/7.</text>
</comment>
<dbReference type="PANTHER" id="PTHR21272:SF3">
    <property type="entry name" value="CATABOLIC 3-DEHYDROQUINASE"/>
    <property type="match status" value="1"/>
</dbReference>
<dbReference type="InterPro" id="IPR001874">
    <property type="entry name" value="DHquinase_II"/>
</dbReference>
<gene>
    <name evidence="8 9" type="primary">aroQ</name>
    <name evidence="9" type="ORF">RHODO2019_06885</name>
</gene>
<feature type="active site" description="Proton donor" evidence="8">
    <location>
        <position position="99"/>
    </location>
</feature>
<dbReference type="Pfam" id="PF01220">
    <property type="entry name" value="DHquinase_II"/>
    <property type="match status" value="1"/>
</dbReference>
<feature type="binding site" evidence="8">
    <location>
        <position position="79"/>
    </location>
    <ligand>
        <name>substrate</name>
    </ligand>
</feature>
<evidence type="ECO:0000256" key="4">
    <source>
        <dbReference type="ARBA" id="ARBA00011193"/>
    </source>
</evidence>
<name>A0ABY6P3N0_9NOCA</name>
<comment type="similarity">
    <text evidence="3 8">Belongs to the type-II 3-dehydroquinase family.</text>
</comment>
<proteinExistence type="inferred from homology"/>
<evidence type="ECO:0000256" key="8">
    <source>
        <dbReference type="HAMAP-Rule" id="MF_00169"/>
    </source>
</evidence>
<dbReference type="HAMAP" id="MF_00169">
    <property type="entry name" value="AroQ"/>
    <property type="match status" value="1"/>
</dbReference>
<evidence type="ECO:0000313" key="10">
    <source>
        <dbReference type="Proteomes" id="UP001164965"/>
    </source>
</evidence>
<dbReference type="CDD" id="cd00466">
    <property type="entry name" value="DHQase_II"/>
    <property type="match status" value="1"/>
</dbReference>
<keyword evidence="10" id="KW-1185">Reference proteome</keyword>
<dbReference type="NCBIfam" id="TIGR01088">
    <property type="entry name" value="aroQ"/>
    <property type="match status" value="1"/>
</dbReference>
<comment type="subunit">
    <text evidence="4 8">Homododecamer.</text>
</comment>
<evidence type="ECO:0000256" key="6">
    <source>
        <dbReference type="ARBA" id="ARBA00023141"/>
    </source>
</evidence>
<dbReference type="NCBIfam" id="NF003806">
    <property type="entry name" value="PRK05395.1-3"/>
    <property type="match status" value="1"/>
</dbReference>
<dbReference type="Proteomes" id="UP001164965">
    <property type="component" value="Chromosome"/>
</dbReference>
<protein>
    <recommendedName>
        <fullName evidence="5 8">3-dehydroquinate dehydratase</fullName>
        <shortName evidence="8">3-dehydroquinase</shortName>
        <ecNumber evidence="5 8">4.2.1.10</ecNumber>
    </recommendedName>
    <alternativeName>
        <fullName evidence="8">Type II DHQase</fullName>
    </alternativeName>
</protein>
<dbReference type="InterPro" id="IPR018509">
    <property type="entry name" value="DHquinase_II_CS"/>
</dbReference>
<dbReference type="RefSeq" id="WP_265384237.1">
    <property type="nucleotide sequence ID" value="NZ_CP110615.1"/>
</dbReference>
<feature type="binding site" evidence="8">
    <location>
        <begin position="100"/>
        <end position="101"/>
    </location>
    <ligand>
        <name>substrate</name>
    </ligand>
</feature>
<evidence type="ECO:0000256" key="2">
    <source>
        <dbReference type="ARBA" id="ARBA00004902"/>
    </source>
</evidence>
<organism evidence="9 10">
    <name type="scientific">Rhodococcus antarcticus</name>
    <dbReference type="NCBI Taxonomy" id="2987751"/>
    <lineage>
        <taxon>Bacteria</taxon>
        <taxon>Bacillati</taxon>
        <taxon>Actinomycetota</taxon>
        <taxon>Actinomycetes</taxon>
        <taxon>Mycobacteriales</taxon>
        <taxon>Nocardiaceae</taxon>
        <taxon>Rhodococcus</taxon>
    </lineage>
</organism>
<dbReference type="PANTHER" id="PTHR21272">
    <property type="entry name" value="CATABOLIC 3-DEHYDROQUINASE"/>
    <property type="match status" value="1"/>
</dbReference>
<accession>A0ABY6P3N0</accession>
<dbReference type="EMBL" id="CP110615">
    <property type="protein sequence ID" value="UZJ26133.1"/>
    <property type="molecule type" value="Genomic_DNA"/>
</dbReference>
<reference evidence="9" key="1">
    <citation type="submission" date="2022-10" db="EMBL/GenBank/DDBJ databases">
        <title>Rhodococcus sp.75.</title>
        <authorList>
            <person name="Sun M."/>
        </authorList>
    </citation>
    <scope>NUCLEOTIDE SEQUENCE</scope>
    <source>
        <strain evidence="9">75</strain>
    </source>
</reference>
<keyword evidence="8" id="KW-0028">Amino-acid biosynthesis</keyword>
<dbReference type="PIRSF" id="PIRSF001399">
    <property type="entry name" value="DHquinase_II"/>
    <property type="match status" value="1"/>
</dbReference>
<sequence>MRVEVLNGPNLGRLGTRQPEVYGRTTHADLVVLCEQAGTGLGLEVRVRQTDHEGELLGWVHDAADAGTPVVLNAGGLTHTSVVLRDACAELTAPWVEVHISNVHAREPFRAHSHLSAIATGSIVGLGVTGYVLALQFLQRHGGQEHRPAG</sequence>
<feature type="active site" description="Proton acceptor" evidence="8">
    <location>
        <position position="22"/>
    </location>
</feature>